<evidence type="ECO:0000256" key="9">
    <source>
        <dbReference type="ARBA" id="ARBA00022833"/>
    </source>
</evidence>
<evidence type="ECO:0000313" key="17">
    <source>
        <dbReference type="Proteomes" id="UP000681720"/>
    </source>
</evidence>
<feature type="non-terminal residue" evidence="16">
    <location>
        <position position="1"/>
    </location>
</feature>
<dbReference type="InterPro" id="IPR034968">
    <property type="entry name" value="Reelin"/>
</dbReference>
<organism evidence="16 17">
    <name type="scientific">Rotaria magnacalcarata</name>
    <dbReference type="NCBI Taxonomy" id="392030"/>
    <lineage>
        <taxon>Eukaryota</taxon>
        <taxon>Metazoa</taxon>
        <taxon>Spiralia</taxon>
        <taxon>Gnathifera</taxon>
        <taxon>Rotifera</taxon>
        <taxon>Eurotatoria</taxon>
        <taxon>Bdelloidea</taxon>
        <taxon>Philodinida</taxon>
        <taxon>Philodinidae</taxon>
        <taxon>Rotaria</taxon>
    </lineage>
</organism>
<comment type="subunit">
    <text evidence="14">Oligomer of disulfide-linked homodimers.</text>
</comment>
<dbReference type="AlphaFoldDB" id="A0A8S3IWN2"/>
<evidence type="ECO:0000256" key="5">
    <source>
        <dbReference type="ARBA" id="ARBA00022670"/>
    </source>
</evidence>
<comment type="caution">
    <text evidence="16">The sequence shown here is derived from an EMBL/GenBank/DDBJ whole genome shotgun (WGS) entry which is preliminary data.</text>
</comment>
<dbReference type="GO" id="GO:0006508">
    <property type="term" value="P:proteolysis"/>
    <property type="evidence" value="ECO:0007669"/>
    <property type="project" value="UniProtKB-KW"/>
</dbReference>
<evidence type="ECO:0000256" key="7">
    <source>
        <dbReference type="ARBA" id="ARBA00022801"/>
    </source>
</evidence>
<evidence type="ECO:0000256" key="1">
    <source>
        <dbReference type="ARBA" id="ARBA00004498"/>
    </source>
</evidence>
<dbReference type="Gene3D" id="2.60.120.260">
    <property type="entry name" value="Galactose-binding domain-like"/>
    <property type="match status" value="1"/>
</dbReference>
<dbReference type="SUPFAM" id="SSF57196">
    <property type="entry name" value="EGF/Laminin"/>
    <property type="match status" value="1"/>
</dbReference>
<keyword evidence="2" id="KW-0217">Developmental protein</keyword>
<dbReference type="EMBL" id="CAJOBJ010350666">
    <property type="protein sequence ID" value="CAF5207757.1"/>
    <property type="molecule type" value="Genomic_DNA"/>
</dbReference>
<keyword evidence="11" id="KW-0130">Cell adhesion</keyword>
<comment type="subcellular location">
    <subcellularLocation>
        <location evidence="1">Secreted</location>
        <location evidence="1">Extracellular space</location>
        <location evidence="1">Extracellular matrix</location>
    </subcellularLocation>
</comment>
<proteinExistence type="inferred from homology"/>
<comment type="similarity">
    <text evidence="12">Belongs to the reelin family.</text>
</comment>
<dbReference type="GO" id="GO:0007155">
    <property type="term" value="P:cell adhesion"/>
    <property type="evidence" value="ECO:0007669"/>
    <property type="project" value="UniProtKB-KW"/>
</dbReference>
<dbReference type="PANTHER" id="PTHR11841:SF1">
    <property type="entry name" value="REELIN"/>
    <property type="match status" value="1"/>
</dbReference>
<dbReference type="Pfam" id="PF23106">
    <property type="entry name" value="EGF_Teneurin"/>
    <property type="match status" value="1"/>
</dbReference>
<dbReference type="GO" id="GO:0008236">
    <property type="term" value="F:serine-type peptidase activity"/>
    <property type="evidence" value="ECO:0007669"/>
    <property type="project" value="UniProtKB-KW"/>
</dbReference>
<keyword evidence="8" id="KW-0720">Serine protease</keyword>
<evidence type="ECO:0000256" key="6">
    <source>
        <dbReference type="ARBA" id="ARBA00022723"/>
    </source>
</evidence>
<evidence type="ECO:0000256" key="3">
    <source>
        <dbReference type="ARBA" id="ARBA00022525"/>
    </source>
</evidence>
<evidence type="ECO:0000313" key="16">
    <source>
        <dbReference type="EMBL" id="CAF5207757.1"/>
    </source>
</evidence>
<evidence type="ECO:0000256" key="4">
    <source>
        <dbReference type="ARBA" id="ARBA00022530"/>
    </source>
</evidence>
<sequence>MNPCFRDTGCSHDVRHVYSSSITLPLSGWHRITLPLPIATLQQEYIRFRVNSGAYTMSAYSTNNVWAIDKVFIGKCPRACSGHGWCQYGSCRCDIGFLGEFCEISNGTLFNRVSFLMDNHDNQT</sequence>
<evidence type="ECO:0000256" key="12">
    <source>
        <dbReference type="ARBA" id="ARBA00023773"/>
    </source>
</evidence>
<keyword evidence="7" id="KW-0378">Hydrolase</keyword>
<dbReference type="GO" id="GO:0070325">
    <property type="term" value="F:lipoprotein particle receptor binding"/>
    <property type="evidence" value="ECO:0007669"/>
    <property type="project" value="InterPro"/>
</dbReference>
<dbReference type="GO" id="GO:0046872">
    <property type="term" value="F:metal ion binding"/>
    <property type="evidence" value="ECO:0007669"/>
    <property type="project" value="UniProtKB-KW"/>
</dbReference>
<reference evidence="16" key="1">
    <citation type="submission" date="2021-02" db="EMBL/GenBank/DDBJ databases">
        <authorList>
            <person name="Nowell W R."/>
        </authorList>
    </citation>
    <scope>NUCLEOTIDE SEQUENCE</scope>
</reference>
<comment type="function">
    <text evidence="15">Extracellular matrix serine protease secreted by pioneer neurons that plays a role in layering of neurons in the cerebral cortex and cerebellum by coordinating cell positioning during neurodevelopment. Regulates microtubule function in neurons and neuronal migration. Binding to the extracellular domains of lipoprotein receptors VLDLR and LRP8/APOER2 induces tyrosine phosphorylation of DAB1 and modulation of TAU phosphorylation. Affects migration of sympathetic preganglionic neurons in the spinal cord, where it seems to act as a barrier to neuronal migration. Enzymatic activity is important for the modulation of cell adhesion.</text>
</comment>
<keyword evidence="4" id="KW-0272">Extracellular matrix</keyword>
<evidence type="ECO:0000256" key="10">
    <source>
        <dbReference type="ARBA" id="ARBA00022837"/>
    </source>
</evidence>
<keyword evidence="3" id="KW-0964">Secreted</keyword>
<accession>A0A8S3IWN2</accession>
<evidence type="ECO:0000256" key="14">
    <source>
        <dbReference type="ARBA" id="ARBA00044961"/>
    </source>
</evidence>
<dbReference type="Proteomes" id="UP000681720">
    <property type="component" value="Unassembled WGS sequence"/>
</dbReference>
<evidence type="ECO:0000256" key="15">
    <source>
        <dbReference type="ARBA" id="ARBA00046064"/>
    </source>
</evidence>
<keyword evidence="10" id="KW-0106">Calcium</keyword>
<dbReference type="PANTHER" id="PTHR11841">
    <property type="entry name" value="REELIN"/>
    <property type="match status" value="1"/>
</dbReference>
<protein>
    <recommendedName>
        <fullName evidence="13">Reelin</fullName>
    </recommendedName>
</protein>
<keyword evidence="9" id="KW-0862">Zinc</keyword>
<keyword evidence="6" id="KW-0479">Metal-binding</keyword>
<evidence type="ECO:0000256" key="8">
    <source>
        <dbReference type="ARBA" id="ARBA00022825"/>
    </source>
</evidence>
<evidence type="ECO:0000256" key="13">
    <source>
        <dbReference type="ARBA" id="ARBA00023900"/>
    </source>
</evidence>
<dbReference type="GO" id="GO:0007417">
    <property type="term" value="P:central nervous system development"/>
    <property type="evidence" value="ECO:0007669"/>
    <property type="project" value="InterPro"/>
</dbReference>
<keyword evidence="5" id="KW-0645">Protease</keyword>
<name>A0A8S3IWN2_9BILA</name>
<evidence type="ECO:0000256" key="11">
    <source>
        <dbReference type="ARBA" id="ARBA00022889"/>
    </source>
</evidence>
<gene>
    <name evidence="16" type="ORF">GIL414_LOCUS78755</name>
</gene>
<dbReference type="GO" id="GO:0001764">
    <property type="term" value="P:neuron migration"/>
    <property type="evidence" value="ECO:0007669"/>
    <property type="project" value="InterPro"/>
</dbReference>
<evidence type="ECO:0000256" key="2">
    <source>
        <dbReference type="ARBA" id="ARBA00022473"/>
    </source>
</evidence>